<dbReference type="RefSeq" id="WP_070724416.1">
    <property type="nucleotide sequence ID" value="NZ_MDZB01000033.1"/>
</dbReference>
<organism evidence="6 7">
    <name type="scientific">Hymenobacter lapidarius</name>
    <dbReference type="NCBI Taxonomy" id="1908237"/>
    <lineage>
        <taxon>Bacteria</taxon>
        <taxon>Pseudomonadati</taxon>
        <taxon>Bacteroidota</taxon>
        <taxon>Cytophagia</taxon>
        <taxon>Cytophagales</taxon>
        <taxon>Hymenobacteraceae</taxon>
        <taxon>Hymenobacter</taxon>
    </lineage>
</organism>
<dbReference type="InterPro" id="IPR006665">
    <property type="entry name" value="OmpA-like"/>
</dbReference>
<dbReference type="PROSITE" id="PS51257">
    <property type="entry name" value="PROKAR_LIPOPROTEIN"/>
    <property type="match status" value="1"/>
</dbReference>
<name>A0A1G1TEH1_9BACT</name>
<evidence type="ECO:0000256" key="4">
    <source>
        <dbReference type="PROSITE-ProRule" id="PRU00473"/>
    </source>
</evidence>
<dbReference type="EMBL" id="MDZB01000033">
    <property type="protein sequence ID" value="OGX89258.1"/>
    <property type="molecule type" value="Genomic_DNA"/>
</dbReference>
<dbReference type="PRINTS" id="PR01023">
    <property type="entry name" value="NAFLGMOTY"/>
</dbReference>
<evidence type="ECO:0000256" key="3">
    <source>
        <dbReference type="ARBA" id="ARBA00023237"/>
    </source>
</evidence>
<dbReference type="InterPro" id="IPR006664">
    <property type="entry name" value="OMP_bac"/>
</dbReference>
<comment type="subcellular location">
    <subcellularLocation>
        <location evidence="1">Cell outer membrane</location>
    </subcellularLocation>
</comment>
<dbReference type="InterPro" id="IPR036737">
    <property type="entry name" value="OmpA-like_sf"/>
</dbReference>
<dbReference type="OrthoDB" id="853367at2"/>
<dbReference type="PRINTS" id="PR01021">
    <property type="entry name" value="OMPADOMAIN"/>
</dbReference>
<keyword evidence="7" id="KW-1185">Reference proteome</keyword>
<dbReference type="STRING" id="1908237.BEN47_07620"/>
<keyword evidence="2 4" id="KW-0472">Membrane</keyword>
<dbReference type="Gene3D" id="3.30.1330.60">
    <property type="entry name" value="OmpA-like domain"/>
    <property type="match status" value="1"/>
</dbReference>
<dbReference type="InterPro" id="IPR050330">
    <property type="entry name" value="Bact_OuterMem_StrucFunc"/>
</dbReference>
<dbReference type="AlphaFoldDB" id="A0A1G1TEH1"/>
<keyword evidence="3" id="KW-0998">Cell outer membrane</keyword>
<accession>A0A1G1TEH1</accession>
<reference evidence="6 7" key="1">
    <citation type="submission" date="2016-08" db="EMBL/GenBank/DDBJ databases">
        <title>Hymenobacter coccineus sp. nov., Hymenobacter lapidarius sp. nov. and Hymenobacter glacialis sp. nov., isolated from Antarctic soil.</title>
        <authorList>
            <person name="Sedlacek I."/>
            <person name="Kralova S."/>
            <person name="Kyrova K."/>
            <person name="Maslanova I."/>
            <person name="Stankova E."/>
            <person name="Vrbovska V."/>
            <person name="Nemec M."/>
            <person name="Bartak M."/>
            <person name="Svec P."/>
            <person name="Busse H.-J."/>
            <person name="Pantucek R."/>
        </authorList>
    </citation>
    <scope>NUCLEOTIDE SEQUENCE [LARGE SCALE GENOMIC DNA]</scope>
    <source>
        <strain evidence="6 7">CCM 8643</strain>
    </source>
</reference>
<evidence type="ECO:0000313" key="7">
    <source>
        <dbReference type="Proteomes" id="UP000176294"/>
    </source>
</evidence>
<evidence type="ECO:0000256" key="1">
    <source>
        <dbReference type="ARBA" id="ARBA00004442"/>
    </source>
</evidence>
<evidence type="ECO:0000256" key="2">
    <source>
        <dbReference type="ARBA" id="ARBA00023136"/>
    </source>
</evidence>
<dbReference type="Proteomes" id="UP000176294">
    <property type="component" value="Unassembled WGS sequence"/>
</dbReference>
<evidence type="ECO:0000259" key="5">
    <source>
        <dbReference type="PROSITE" id="PS51123"/>
    </source>
</evidence>
<dbReference type="GO" id="GO:0009279">
    <property type="term" value="C:cell outer membrane"/>
    <property type="evidence" value="ECO:0007669"/>
    <property type="project" value="UniProtKB-SubCell"/>
</dbReference>
<proteinExistence type="predicted"/>
<dbReference type="CDD" id="cd07185">
    <property type="entry name" value="OmpA_C-like"/>
    <property type="match status" value="1"/>
</dbReference>
<comment type="caution">
    <text evidence="6">The sequence shown here is derived from an EMBL/GenBank/DDBJ whole genome shotgun (WGS) entry which is preliminary data.</text>
</comment>
<dbReference type="SUPFAM" id="SSF103088">
    <property type="entry name" value="OmpA-like"/>
    <property type="match status" value="1"/>
</dbReference>
<dbReference type="Pfam" id="PF00691">
    <property type="entry name" value="OmpA"/>
    <property type="match status" value="1"/>
</dbReference>
<evidence type="ECO:0000313" key="6">
    <source>
        <dbReference type="EMBL" id="OGX89258.1"/>
    </source>
</evidence>
<feature type="domain" description="OmpA-like" evidence="5">
    <location>
        <begin position="75"/>
        <end position="193"/>
    </location>
</feature>
<sequence length="193" mass="21161">MEKPLLCALTVATVALAGCDNLKKTQNLDQASEATADTAVVFRNDREYFDTTRTMLPTVTLPEIKTTATTVRGDADYQVYSVDEAVLFDVDKATIKPQAAESLNEIIASVKQRYAGKEIMVMGFTDSTASASYNRDLGRERAASVKSYMTKTGKIPADDITTESFGQRKPVATNATPEGRQKNRRVEIVVKTH</sequence>
<dbReference type="PANTHER" id="PTHR30329:SF21">
    <property type="entry name" value="LIPOPROTEIN YIAD-RELATED"/>
    <property type="match status" value="1"/>
</dbReference>
<gene>
    <name evidence="6" type="ORF">BEN47_07620</name>
</gene>
<protein>
    <recommendedName>
        <fullName evidence="5">OmpA-like domain-containing protein</fullName>
    </recommendedName>
</protein>
<dbReference type="PANTHER" id="PTHR30329">
    <property type="entry name" value="STATOR ELEMENT OF FLAGELLAR MOTOR COMPLEX"/>
    <property type="match status" value="1"/>
</dbReference>
<dbReference type="PROSITE" id="PS51123">
    <property type="entry name" value="OMPA_2"/>
    <property type="match status" value="1"/>
</dbReference>